<dbReference type="PANTHER" id="PTHR17920">
    <property type="entry name" value="TRANSMEMBRANE AND COILED-COIL DOMAIN-CONTAINING PROTEIN 4 TMCO4"/>
    <property type="match status" value="1"/>
</dbReference>
<feature type="region of interest" description="Disordered" evidence="6">
    <location>
        <begin position="42"/>
        <end position="76"/>
    </location>
</feature>
<feature type="transmembrane region" description="Helical" evidence="7">
    <location>
        <begin position="278"/>
        <end position="300"/>
    </location>
</feature>
<dbReference type="InterPro" id="IPR007941">
    <property type="entry name" value="DUF726"/>
</dbReference>
<feature type="compositionally biased region" description="Polar residues" evidence="6">
    <location>
        <begin position="43"/>
        <end position="71"/>
    </location>
</feature>
<sequence>MPPSASDPKDLRLVLNPARRKAFTLLVGSIVGQMRKNVEYTFEPTNTSPTAPLFTSPNPRDQSSFPSNVDSSEAARQKRLEARLEQSLSTAKMDLLKRDALRYFDKWTEEVRVGLRKITDGPDEPRAAERRREWLANKNQAPPPYTPSPGMIKTLEEEAAQAAEARDIQEAKDISMFQSLYTPTPTRFTTISKEDRICVISCMILLLLSLGHYSAHSRALLCYLTSSFALPMSTLTDEETEISKTLLLASKALNADAETQKRAAANASSRRWKVGLSAVAGAALIGVTGGLAAPVVAGAIGGLMGGVGLGGVASFLGIFAMNGALVGTLFGAFGAKMTGEMVDAYAKEVQDFNFIPIASEWGEHTSQPKTDDGNRRLRVAIGINGWLNEKEDIVRPWRALGRDSEVFALRYEMEALLELGNSLKDMVSSYAWSYIKLEILKRTVLATLWAALWPVYLIKMATALDTPFAVAKNRSEKAGEVLADALINKAQGERPVTLIGYSLGARVIYSCLKSLVARRAFGIVENVILIGAPIPSNSVYWREMRSVVSGKLVNVYSENDYILAFLYRATSIQYGVAGLQKIEGVEGVNNEDLSKDVSGHLRYPELVGKILRRVGVEHVDVTDETIEVDPEIKVVDNEDLIDFGDEGGAAKLSDGDFRVMENHDTWPDRPRPSTDSKGKNTVILEMDDTSSSSTAMPSLTSSMSDTSLVPKPTPGPSTVGRKPLPTSPNSAPMVQQTTTREIPLLSSTSTYTSNTTLSSPPGSGPSTSHFPGHTAKAPNIPKVEPEHDPEPDGYSSDDAGGIQMLDNDSGGELELVDSEPIPDDDYYPSAASSSRTRGGTGMNEDSRDKEKMSFEEQKSLGGFPR</sequence>
<comment type="similarity">
    <text evidence="2">Belongs to the TMCO4 family.</text>
</comment>
<evidence type="ECO:0008006" key="10">
    <source>
        <dbReference type="Google" id="ProtNLM"/>
    </source>
</evidence>
<feature type="compositionally biased region" description="Polar residues" evidence="6">
    <location>
        <begin position="727"/>
        <end position="740"/>
    </location>
</feature>
<evidence type="ECO:0000256" key="7">
    <source>
        <dbReference type="SAM" id="Phobius"/>
    </source>
</evidence>
<feature type="compositionally biased region" description="Basic and acidic residues" evidence="6">
    <location>
        <begin position="844"/>
        <end position="858"/>
    </location>
</feature>
<organism evidence="8 9">
    <name type="scientific">Amylocarpus encephaloides</name>
    <dbReference type="NCBI Taxonomy" id="45428"/>
    <lineage>
        <taxon>Eukaryota</taxon>
        <taxon>Fungi</taxon>
        <taxon>Dikarya</taxon>
        <taxon>Ascomycota</taxon>
        <taxon>Pezizomycotina</taxon>
        <taxon>Leotiomycetes</taxon>
        <taxon>Helotiales</taxon>
        <taxon>Helotiales incertae sedis</taxon>
        <taxon>Amylocarpus</taxon>
    </lineage>
</organism>
<dbReference type="PANTHER" id="PTHR17920:SF22">
    <property type="entry name" value="DUF726 DOMAIN PROTEIN (AFU_ORTHOLOGUE AFUA_2G12860)"/>
    <property type="match status" value="1"/>
</dbReference>
<feature type="region of interest" description="Disordered" evidence="6">
    <location>
        <begin position="661"/>
        <end position="865"/>
    </location>
</feature>
<protein>
    <recommendedName>
        <fullName evidence="10">DUF726-domain-containing protein</fullName>
    </recommendedName>
</protein>
<dbReference type="EMBL" id="MU251444">
    <property type="protein sequence ID" value="KAG9235012.1"/>
    <property type="molecule type" value="Genomic_DNA"/>
</dbReference>
<evidence type="ECO:0000256" key="6">
    <source>
        <dbReference type="SAM" id="MobiDB-lite"/>
    </source>
</evidence>
<comment type="subcellular location">
    <subcellularLocation>
        <location evidence="1">Membrane</location>
        <topology evidence="1">Multi-pass membrane protein</topology>
    </subcellularLocation>
</comment>
<evidence type="ECO:0000313" key="8">
    <source>
        <dbReference type="EMBL" id="KAG9235012.1"/>
    </source>
</evidence>
<evidence type="ECO:0000256" key="5">
    <source>
        <dbReference type="ARBA" id="ARBA00023136"/>
    </source>
</evidence>
<dbReference type="Pfam" id="PF05277">
    <property type="entry name" value="DUF726"/>
    <property type="match status" value="1"/>
</dbReference>
<dbReference type="AlphaFoldDB" id="A0A9P7YK77"/>
<gene>
    <name evidence="8" type="ORF">BJ875DRAFT_284301</name>
</gene>
<feature type="compositionally biased region" description="Low complexity" evidence="6">
    <location>
        <begin position="743"/>
        <end position="772"/>
    </location>
</feature>
<evidence type="ECO:0000256" key="1">
    <source>
        <dbReference type="ARBA" id="ARBA00004141"/>
    </source>
</evidence>
<dbReference type="InterPro" id="IPR029058">
    <property type="entry name" value="AB_hydrolase_fold"/>
</dbReference>
<evidence type="ECO:0000313" key="9">
    <source>
        <dbReference type="Proteomes" id="UP000824998"/>
    </source>
</evidence>
<evidence type="ECO:0000256" key="2">
    <source>
        <dbReference type="ARBA" id="ARBA00009824"/>
    </source>
</evidence>
<keyword evidence="4 7" id="KW-1133">Transmembrane helix</keyword>
<comment type="caution">
    <text evidence="8">The sequence shown here is derived from an EMBL/GenBank/DDBJ whole genome shotgun (WGS) entry which is preliminary data.</text>
</comment>
<feature type="transmembrane region" description="Helical" evidence="7">
    <location>
        <begin position="312"/>
        <end position="333"/>
    </location>
</feature>
<keyword evidence="5 7" id="KW-0472">Membrane</keyword>
<feature type="compositionally biased region" description="Acidic residues" evidence="6">
    <location>
        <begin position="809"/>
        <end position="826"/>
    </location>
</feature>
<accession>A0A9P7YK77</accession>
<keyword evidence="3 7" id="KW-0812">Transmembrane</keyword>
<dbReference type="GO" id="GO:0016020">
    <property type="term" value="C:membrane"/>
    <property type="evidence" value="ECO:0007669"/>
    <property type="project" value="UniProtKB-SubCell"/>
</dbReference>
<dbReference type="Gene3D" id="3.40.50.1820">
    <property type="entry name" value="alpha/beta hydrolase"/>
    <property type="match status" value="1"/>
</dbReference>
<feature type="compositionally biased region" description="Low complexity" evidence="6">
    <location>
        <begin position="689"/>
        <end position="704"/>
    </location>
</feature>
<dbReference type="Proteomes" id="UP000824998">
    <property type="component" value="Unassembled WGS sequence"/>
</dbReference>
<evidence type="ECO:0000256" key="3">
    <source>
        <dbReference type="ARBA" id="ARBA00022692"/>
    </source>
</evidence>
<feature type="compositionally biased region" description="Basic and acidic residues" evidence="6">
    <location>
        <begin position="661"/>
        <end position="678"/>
    </location>
</feature>
<proteinExistence type="inferred from homology"/>
<dbReference type="SUPFAM" id="SSF53474">
    <property type="entry name" value="alpha/beta-Hydrolases"/>
    <property type="match status" value="1"/>
</dbReference>
<evidence type="ECO:0000256" key="4">
    <source>
        <dbReference type="ARBA" id="ARBA00022989"/>
    </source>
</evidence>
<reference evidence="8" key="1">
    <citation type="journal article" date="2021" name="IMA Fungus">
        <title>Genomic characterization of three marine fungi, including Emericellopsis atlantica sp. nov. with signatures of a generalist lifestyle and marine biomass degradation.</title>
        <authorList>
            <person name="Hagestad O.C."/>
            <person name="Hou L."/>
            <person name="Andersen J.H."/>
            <person name="Hansen E.H."/>
            <person name="Altermark B."/>
            <person name="Li C."/>
            <person name="Kuhnert E."/>
            <person name="Cox R.J."/>
            <person name="Crous P.W."/>
            <person name="Spatafora J.W."/>
            <person name="Lail K."/>
            <person name="Amirebrahimi M."/>
            <person name="Lipzen A."/>
            <person name="Pangilinan J."/>
            <person name="Andreopoulos W."/>
            <person name="Hayes R.D."/>
            <person name="Ng V."/>
            <person name="Grigoriev I.V."/>
            <person name="Jackson S.A."/>
            <person name="Sutton T.D.S."/>
            <person name="Dobson A.D.W."/>
            <person name="Rama T."/>
        </authorList>
    </citation>
    <scope>NUCLEOTIDE SEQUENCE</scope>
    <source>
        <strain evidence="8">TRa018bII</strain>
    </source>
</reference>
<keyword evidence="9" id="KW-1185">Reference proteome</keyword>
<name>A0A9P7YK77_9HELO</name>
<dbReference type="OrthoDB" id="277931at2759"/>